<keyword evidence="4" id="KW-0963">Cytoplasm</keyword>
<evidence type="ECO:0000256" key="1">
    <source>
        <dbReference type="ARBA" id="ARBA00004123"/>
    </source>
</evidence>
<dbReference type="Pfam" id="PF14799">
    <property type="entry name" value="FAM195"/>
    <property type="match status" value="1"/>
</dbReference>
<organism evidence="7 8">
    <name type="scientific">Amphiprion percula</name>
    <name type="common">Orange clownfish</name>
    <name type="synonym">Lutjanus percula</name>
    <dbReference type="NCBI Taxonomy" id="161767"/>
    <lineage>
        <taxon>Eukaryota</taxon>
        <taxon>Metazoa</taxon>
        <taxon>Chordata</taxon>
        <taxon>Craniata</taxon>
        <taxon>Vertebrata</taxon>
        <taxon>Euteleostomi</taxon>
        <taxon>Actinopterygii</taxon>
        <taxon>Neopterygii</taxon>
        <taxon>Teleostei</taxon>
        <taxon>Neoteleostei</taxon>
        <taxon>Acanthomorphata</taxon>
        <taxon>Ovalentaria</taxon>
        <taxon>Pomacentridae</taxon>
        <taxon>Amphiprion</taxon>
    </lineage>
</organism>
<evidence type="ECO:0000313" key="7">
    <source>
        <dbReference type="Ensembl" id="ENSAPEP00000010276.1"/>
    </source>
</evidence>
<evidence type="ECO:0000313" key="8">
    <source>
        <dbReference type="Proteomes" id="UP000265080"/>
    </source>
</evidence>
<dbReference type="GO" id="GO:0010494">
    <property type="term" value="C:cytoplasmic stress granule"/>
    <property type="evidence" value="ECO:0007669"/>
    <property type="project" value="UniProtKB-SubCell"/>
</dbReference>
<dbReference type="Proteomes" id="UP000265080">
    <property type="component" value="Chromosome 14"/>
</dbReference>
<dbReference type="OMA" id="HYEESTP"/>
<dbReference type="AlphaFoldDB" id="A0A3P8SDF6"/>
<dbReference type="GeneTree" id="ENSGT00940000178042"/>
<reference evidence="7 8" key="1">
    <citation type="submission" date="2018-03" db="EMBL/GenBank/DDBJ databases">
        <title>Finding Nemo's genes: A chromosome-scale reference assembly of the genome of the orange clownfish Amphiprion percula.</title>
        <authorList>
            <person name="Lehmann R."/>
        </authorList>
    </citation>
    <scope>NUCLEOTIDE SEQUENCE</scope>
</reference>
<comment type="subcellular location">
    <subcellularLocation>
        <location evidence="2">Cytoplasm</location>
        <location evidence="2">Stress granule</location>
    </subcellularLocation>
    <subcellularLocation>
        <location evidence="1">Nucleus</location>
    </subcellularLocation>
</comment>
<feature type="compositionally biased region" description="Polar residues" evidence="6">
    <location>
        <begin position="11"/>
        <end position="25"/>
    </location>
</feature>
<dbReference type="STRING" id="161767.ENSAPEP00000010276"/>
<evidence type="ECO:0008006" key="9">
    <source>
        <dbReference type="Google" id="ProtNLM"/>
    </source>
</evidence>
<evidence type="ECO:0000256" key="3">
    <source>
        <dbReference type="ARBA" id="ARBA00010821"/>
    </source>
</evidence>
<keyword evidence="5" id="KW-0539">Nucleus</keyword>
<comment type="similarity">
    <text evidence="3">Belongs to the MCRIP family.</text>
</comment>
<dbReference type="InterPro" id="IPR029428">
    <property type="entry name" value="MCRIP"/>
</dbReference>
<reference evidence="7" key="3">
    <citation type="submission" date="2025-09" db="UniProtKB">
        <authorList>
            <consortium name="Ensembl"/>
        </authorList>
    </citation>
    <scope>IDENTIFICATION</scope>
</reference>
<feature type="region of interest" description="Disordered" evidence="6">
    <location>
        <begin position="1"/>
        <end position="38"/>
    </location>
</feature>
<evidence type="ECO:0000256" key="5">
    <source>
        <dbReference type="ARBA" id="ARBA00023242"/>
    </source>
</evidence>
<sequence>MYTITRGPSKLVTQRRTGPTQPLENKTNDFKHKQTSWNLPDLPAPKIVFTRLSGKKTLQLASARPADQQPDEGFSAAHQENVNFVYEVWQEVQQQEQGPNQGPAGAQRVIHYKESSPSPHVDSKYSCWSFCCSFLPSNLQSAFVRF</sequence>
<protein>
    <recommendedName>
        <fullName evidence="9">MAPK regulated corepressor interacting protein 2</fullName>
    </recommendedName>
</protein>
<evidence type="ECO:0000256" key="4">
    <source>
        <dbReference type="ARBA" id="ARBA00022490"/>
    </source>
</evidence>
<reference evidence="7" key="2">
    <citation type="submission" date="2025-08" db="UniProtKB">
        <authorList>
            <consortium name="Ensembl"/>
        </authorList>
    </citation>
    <scope>IDENTIFICATION</scope>
</reference>
<name>A0A3P8SDF6_AMPPE</name>
<dbReference type="GO" id="GO:0005634">
    <property type="term" value="C:nucleus"/>
    <property type="evidence" value="ECO:0007669"/>
    <property type="project" value="UniProtKB-SubCell"/>
</dbReference>
<accession>A0A3P8SDF6</accession>
<keyword evidence="8" id="KW-1185">Reference proteome</keyword>
<evidence type="ECO:0000256" key="2">
    <source>
        <dbReference type="ARBA" id="ARBA00004210"/>
    </source>
</evidence>
<evidence type="ECO:0000256" key="6">
    <source>
        <dbReference type="SAM" id="MobiDB-lite"/>
    </source>
</evidence>
<dbReference type="Ensembl" id="ENSAPET00000010554.1">
    <property type="protein sequence ID" value="ENSAPEP00000010276.1"/>
    <property type="gene ID" value="ENSAPEG00000007388.1"/>
</dbReference>
<proteinExistence type="inferred from homology"/>